<organism evidence="1 2">
    <name type="scientific">Thermalbibacter longus</name>
    <dbReference type="NCBI Taxonomy" id="2951981"/>
    <lineage>
        <taxon>Bacteria</taxon>
        <taxon>Pseudomonadati</taxon>
        <taxon>Thermomicrobiota</taxon>
        <taxon>Thermomicrobia</taxon>
        <taxon>Thermomicrobiales</taxon>
        <taxon>Thermomicrobiaceae</taxon>
        <taxon>Thermalbibacter</taxon>
    </lineage>
</organism>
<proteinExistence type="predicted"/>
<keyword evidence="2" id="KW-1185">Reference proteome</keyword>
<dbReference type="Pfam" id="PF04977">
    <property type="entry name" value="DivIC"/>
    <property type="match status" value="1"/>
</dbReference>
<reference evidence="1" key="1">
    <citation type="submission" date="2022-06" db="EMBL/GenBank/DDBJ databases">
        <title>CFH 74404 Thermomicrobiaceae sp.</title>
        <authorList>
            <person name="Ming H."/>
            <person name="Li W.-J."/>
            <person name="Zhao Z."/>
        </authorList>
    </citation>
    <scope>NUCLEOTIDE SEQUENCE</scope>
    <source>
        <strain evidence="1">CFH 74404</strain>
    </source>
</reference>
<name>A0AA42B9S7_9BACT</name>
<gene>
    <name evidence="1" type="ORF">NET02_07715</name>
</gene>
<dbReference type="Proteomes" id="UP001165306">
    <property type="component" value="Unassembled WGS sequence"/>
</dbReference>
<evidence type="ECO:0000313" key="2">
    <source>
        <dbReference type="Proteomes" id="UP001165306"/>
    </source>
</evidence>
<dbReference type="AlphaFoldDB" id="A0AA42B9S7"/>
<dbReference type="EMBL" id="JAMSLR010000004">
    <property type="protein sequence ID" value="MCM8749026.1"/>
    <property type="molecule type" value="Genomic_DNA"/>
</dbReference>
<sequence>MAIAVIVALALGGLSVLYLIQTSQVVQLGYQLTHLQDEHDTLVLENSRLRYEIARYQSLDTIERMARDELGMVPVRRTLFLDVERPPQSESEPAAGPATGTVSRWQRLWDLIWGIGRARDPEDRAPASGQGGG</sequence>
<dbReference type="InterPro" id="IPR007060">
    <property type="entry name" value="FtsL/DivIC"/>
</dbReference>
<accession>A0AA42B9S7</accession>
<protein>
    <submittedName>
        <fullName evidence="1">Septum formation initiator family protein</fullName>
    </submittedName>
</protein>
<comment type="caution">
    <text evidence="1">The sequence shown here is derived from an EMBL/GenBank/DDBJ whole genome shotgun (WGS) entry which is preliminary data.</text>
</comment>
<dbReference type="RefSeq" id="WP_284056805.1">
    <property type="nucleotide sequence ID" value="NZ_JAMSLR010000004.1"/>
</dbReference>
<evidence type="ECO:0000313" key="1">
    <source>
        <dbReference type="EMBL" id="MCM8749026.1"/>
    </source>
</evidence>